<dbReference type="Pfam" id="PF07963">
    <property type="entry name" value="N_methyl"/>
    <property type="match status" value="1"/>
</dbReference>
<dbReference type="RefSeq" id="WP_045979100.1">
    <property type="nucleotide sequence ID" value="NZ_JXXY01000006.1"/>
</dbReference>
<dbReference type="SUPFAM" id="SSF54523">
    <property type="entry name" value="Pili subunits"/>
    <property type="match status" value="1"/>
</dbReference>
<accession>A0A0F4Q523</accession>
<evidence type="ECO:0000256" key="9">
    <source>
        <dbReference type="ARBA" id="ARBA00023136"/>
    </source>
</evidence>
<proteinExistence type="inferred from homology"/>
<dbReference type="AlphaFoldDB" id="A0A0F4Q523"/>
<comment type="caution">
    <text evidence="11">The sequence shown here is derived from an EMBL/GenBank/DDBJ whole genome shotgun (WGS) entry which is preliminary data.</text>
</comment>
<evidence type="ECO:0000256" key="10">
    <source>
        <dbReference type="SAM" id="Phobius"/>
    </source>
</evidence>
<organism evidence="11 12">
    <name type="scientific">Pseudoalteromonas ruthenica</name>
    <dbReference type="NCBI Taxonomy" id="151081"/>
    <lineage>
        <taxon>Bacteria</taxon>
        <taxon>Pseudomonadati</taxon>
        <taxon>Pseudomonadota</taxon>
        <taxon>Gammaproteobacteria</taxon>
        <taxon>Alteromonadales</taxon>
        <taxon>Pseudoalteromonadaceae</taxon>
        <taxon>Pseudoalteromonas</taxon>
    </lineage>
</organism>
<keyword evidence="4" id="KW-1003">Cell membrane</keyword>
<dbReference type="eggNOG" id="COG4795">
    <property type="taxonomic scope" value="Bacteria"/>
</dbReference>
<dbReference type="OrthoDB" id="9794345at2"/>
<dbReference type="Gene3D" id="2.10.70.20">
    <property type="entry name" value="gspk-gspi-gspj complex like domains"/>
    <property type="match status" value="1"/>
</dbReference>
<dbReference type="GO" id="GO:0005886">
    <property type="term" value="C:plasma membrane"/>
    <property type="evidence" value="ECO:0007669"/>
    <property type="project" value="UniProtKB-SubCell"/>
</dbReference>
<keyword evidence="6" id="KW-0997">Cell inner membrane</keyword>
<evidence type="ECO:0000256" key="4">
    <source>
        <dbReference type="ARBA" id="ARBA00022475"/>
    </source>
</evidence>
<evidence type="ECO:0000256" key="8">
    <source>
        <dbReference type="ARBA" id="ARBA00022989"/>
    </source>
</evidence>
<keyword evidence="8 10" id="KW-1133">Transmembrane helix</keyword>
<dbReference type="NCBIfam" id="TIGR02532">
    <property type="entry name" value="IV_pilin_GFxxxE"/>
    <property type="match status" value="1"/>
</dbReference>
<reference evidence="11 12" key="1">
    <citation type="journal article" date="2015" name="BMC Genomics">
        <title>Genome mining reveals unlocked bioactive potential of marine Gram-negative bacteria.</title>
        <authorList>
            <person name="Machado H."/>
            <person name="Sonnenschein E.C."/>
            <person name="Melchiorsen J."/>
            <person name="Gram L."/>
        </authorList>
    </citation>
    <scope>NUCLEOTIDE SEQUENCE [LARGE SCALE GENOMIC DNA]</scope>
    <source>
        <strain evidence="11 12">S3137</strain>
    </source>
</reference>
<keyword evidence="7 10" id="KW-0812">Transmembrane</keyword>
<dbReference type="Pfam" id="PF11612">
    <property type="entry name" value="T2SSJ"/>
    <property type="match status" value="1"/>
</dbReference>
<keyword evidence="5" id="KW-0488">Methylation</keyword>
<dbReference type="Gene3D" id="3.10.610.10">
    <property type="entry name" value="GSPII I/J protein-like"/>
    <property type="match status" value="1"/>
</dbReference>
<dbReference type="PANTHER" id="PTHR39583">
    <property type="entry name" value="TYPE II SECRETION SYSTEM PROTEIN J-RELATED"/>
    <property type="match status" value="1"/>
</dbReference>
<evidence type="ECO:0000256" key="5">
    <source>
        <dbReference type="ARBA" id="ARBA00022481"/>
    </source>
</evidence>
<dbReference type="EMBL" id="JXXZ01000002">
    <property type="protein sequence ID" value="KJZ01647.1"/>
    <property type="molecule type" value="Genomic_DNA"/>
</dbReference>
<evidence type="ECO:0000256" key="3">
    <source>
        <dbReference type="ARBA" id="ARBA00021539"/>
    </source>
</evidence>
<dbReference type="PANTHER" id="PTHR39583:SF2">
    <property type="entry name" value="TYPE II SECRETION SYSTEM PROTEIN J"/>
    <property type="match status" value="1"/>
</dbReference>
<comment type="similarity">
    <text evidence="2">Belongs to the GSP J family.</text>
</comment>
<evidence type="ECO:0000256" key="2">
    <source>
        <dbReference type="ARBA" id="ARBA00011084"/>
    </source>
</evidence>
<sequence>MAGANGCHNGSEGGFTLVEVLVALAVMVFIIGATHQILDVTTRTKEASEQTLDELSRLQNVFRMLEQDFSQITKRKVRNEAGDTQEQFLMHERYLFDSEFDGIGFVRSGWTNPGYLLPRSELQAVAYRVQEERLERLYRLYVDQLDSTEPRVQVLLEGVQELTFEFYDSKGEQPWQPQWQQEGLPKAVSIELTLKDREPIKRLFLLAGQGKEAKSGEK</sequence>
<evidence type="ECO:0000313" key="11">
    <source>
        <dbReference type="EMBL" id="KJZ01647.1"/>
    </source>
</evidence>
<dbReference type="Proteomes" id="UP000033664">
    <property type="component" value="Unassembled WGS sequence"/>
</dbReference>
<keyword evidence="9 10" id="KW-0472">Membrane</keyword>
<feature type="transmembrane region" description="Helical" evidence="10">
    <location>
        <begin position="20"/>
        <end position="38"/>
    </location>
</feature>
<comment type="subcellular location">
    <subcellularLocation>
        <location evidence="1">Cell inner membrane</location>
        <topology evidence="1">Single-pass membrane protein</topology>
    </subcellularLocation>
</comment>
<evidence type="ECO:0000256" key="6">
    <source>
        <dbReference type="ARBA" id="ARBA00022519"/>
    </source>
</evidence>
<dbReference type="InterPro" id="IPR051621">
    <property type="entry name" value="T2SS_protein_J"/>
</dbReference>
<protein>
    <recommendedName>
        <fullName evidence="3">Type II secretion system protein J</fullName>
    </recommendedName>
</protein>
<evidence type="ECO:0000313" key="12">
    <source>
        <dbReference type="Proteomes" id="UP000033664"/>
    </source>
</evidence>
<dbReference type="PATRIC" id="fig|151081.8.peg.1470"/>
<dbReference type="GO" id="GO:0015628">
    <property type="term" value="P:protein secretion by the type II secretion system"/>
    <property type="evidence" value="ECO:0007669"/>
    <property type="project" value="InterPro"/>
</dbReference>
<keyword evidence="12" id="KW-1185">Reference proteome</keyword>
<evidence type="ECO:0000256" key="7">
    <source>
        <dbReference type="ARBA" id="ARBA00022692"/>
    </source>
</evidence>
<dbReference type="InterPro" id="IPR010055">
    <property type="entry name" value="T2SS_protein-GspJ"/>
</dbReference>
<dbReference type="GO" id="GO:0015627">
    <property type="term" value="C:type II protein secretion system complex"/>
    <property type="evidence" value="ECO:0007669"/>
    <property type="project" value="InterPro"/>
</dbReference>
<dbReference type="InterPro" id="IPR012902">
    <property type="entry name" value="N_methyl_site"/>
</dbReference>
<evidence type="ECO:0000256" key="1">
    <source>
        <dbReference type="ARBA" id="ARBA00004377"/>
    </source>
</evidence>
<dbReference type="GeneID" id="58227151"/>
<dbReference type="NCBIfam" id="TIGR01711">
    <property type="entry name" value="gspJ"/>
    <property type="match status" value="1"/>
</dbReference>
<gene>
    <name evidence="11" type="ORF">TW72_01460</name>
</gene>
<name>A0A0F4Q523_9GAMM</name>
<dbReference type="InterPro" id="IPR045584">
    <property type="entry name" value="Pilin-like"/>
</dbReference>